<proteinExistence type="predicted"/>
<sequence>MQLSKNVSKLENYAEFIPHLSNLCAHLNSLLRKNEDSRERKVHEEAVDKIKAMSVSSLLLIHYNQVADIVGRYAANIGIEAILYHHSPDETEKIVVHASISLSATQLRTN</sequence>
<keyword evidence="2" id="KW-1185">Reference proteome</keyword>
<protein>
    <submittedName>
        <fullName evidence="1">Uncharacterized protein</fullName>
    </submittedName>
</protein>
<accession>A0ABD6EK86</accession>
<organism evidence="1 2">
    <name type="scientific">Gnathostoma spinigerum</name>
    <dbReference type="NCBI Taxonomy" id="75299"/>
    <lineage>
        <taxon>Eukaryota</taxon>
        <taxon>Metazoa</taxon>
        <taxon>Ecdysozoa</taxon>
        <taxon>Nematoda</taxon>
        <taxon>Chromadorea</taxon>
        <taxon>Rhabditida</taxon>
        <taxon>Spirurina</taxon>
        <taxon>Gnathostomatomorpha</taxon>
        <taxon>Gnathostomatoidea</taxon>
        <taxon>Gnathostomatidae</taxon>
        <taxon>Gnathostoma</taxon>
    </lineage>
</organism>
<evidence type="ECO:0000313" key="1">
    <source>
        <dbReference type="EMBL" id="MFH4980298.1"/>
    </source>
</evidence>
<dbReference type="SUPFAM" id="SSF56672">
    <property type="entry name" value="DNA/RNA polymerases"/>
    <property type="match status" value="1"/>
</dbReference>
<comment type="caution">
    <text evidence="1">The sequence shown here is derived from an EMBL/GenBank/DDBJ whole genome shotgun (WGS) entry which is preliminary data.</text>
</comment>
<dbReference type="Gene3D" id="3.30.70.270">
    <property type="match status" value="1"/>
</dbReference>
<dbReference type="AlphaFoldDB" id="A0ABD6EK86"/>
<name>A0ABD6EK86_9BILA</name>
<gene>
    <name evidence="1" type="ORF">AB6A40_007007</name>
</gene>
<dbReference type="InterPro" id="IPR043502">
    <property type="entry name" value="DNA/RNA_pol_sf"/>
</dbReference>
<dbReference type="Proteomes" id="UP001608902">
    <property type="component" value="Unassembled WGS sequence"/>
</dbReference>
<evidence type="ECO:0000313" key="2">
    <source>
        <dbReference type="Proteomes" id="UP001608902"/>
    </source>
</evidence>
<reference evidence="1 2" key="1">
    <citation type="submission" date="2024-08" db="EMBL/GenBank/DDBJ databases">
        <title>Gnathostoma spinigerum genome.</title>
        <authorList>
            <person name="Gonzalez-Bertolin B."/>
            <person name="Monzon S."/>
            <person name="Zaballos A."/>
            <person name="Jimenez P."/>
            <person name="Dekumyoy P."/>
            <person name="Varona S."/>
            <person name="Cuesta I."/>
            <person name="Sumanam S."/>
            <person name="Adisakwattana P."/>
            <person name="Gasser R.B."/>
            <person name="Hernandez-Gonzalez A."/>
            <person name="Young N.D."/>
            <person name="Perteguer M.J."/>
        </authorList>
    </citation>
    <scope>NUCLEOTIDE SEQUENCE [LARGE SCALE GENOMIC DNA]</scope>
    <source>
        <strain evidence="1">AL3</strain>
        <tissue evidence="1">Liver</tissue>
    </source>
</reference>
<dbReference type="EMBL" id="JBGFUD010005358">
    <property type="protein sequence ID" value="MFH4980298.1"/>
    <property type="molecule type" value="Genomic_DNA"/>
</dbReference>
<dbReference type="InterPro" id="IPR043128">
    <property type="entry name" value="Rev_trsase/Diguanyl_cyclase"/>
</dbReference>